<dbReference type="PROSITE" id="PS00501">
    <property type="entry name" value="SPASE_I_1"/>
    <property type="match status" value="1"/>
</dbReference>
<keyword evidence="9" id="KW-1185">Reference proteome</keyword>
<dbReference type="PANTHER" id="PTHR40661">
    <property type="match status" value="1"/>
</dbReference>
<dbReference type="InterPro" id="IPR039418">
    <property type="entry name" value="LexA-like"/>
</dbReference>
<gene>
    <name evidence="7" type="ORF">ORY91_000096</name>
    <name evidence="8" type="ORF">V9W64_10795</name>
</gene>
<evidence type="ECO:0000256" key="5">
    <source>
        <dbReference type="ARBA" id="ARBA00023163"/>
    </source>
</evidence>
<evidence type="ECO:0000259" key="6">
    <source>
        <dbReference type="Pfam" id="PF00717"/>
    </source>
</evidence>
<evidence type="ECO:0000256" key="4">
    <source>
        <dbReference type="ARBA" id="ARBA00023125"/>
    </source>
</evidence>
<keyword evidence="4" id="KW-0238">DNA-binding</keyword>
<dbReference type="Pfam" id="PF00717">
    <property type="entry name" value="Peptidase_S24"/>
    <property type="match status" value="1"/>
</dbReference>
<dbReference type="GO" id="GO:0016020">
    <property type="term" value="C:membrane"/>
    <property type="evidence" value="ECO:0007669"/>
    <property type="project" value="InterPro"/>
</dbReference>
<feature type="domain" description="Peptidase S24/S26A/S26B/S26C" evidence="6">
    <location>
        <begin position="142"/>
        <end position="247"/>
    </location>
</feature>
<evidence type="ECO:0000313" key="9">
    <source>
        <dbReference type="Proteomes" id="UP001149607"/>
    </source>
</evidence>
<evidence type="ECO:0000313" key="8">
    <source>
        <dbReference type="EMBL" id="WWY03151.1"/>
    </source>
</evidence>
<dbReference type="GO" id="GO:0003677">
    <property type="term" value="F:DNA binding"/>
    <property type="evidence" value="ECO:0007669"/>
    <property type="project" value="UniProtKB-KW"/>
</dbReference>
<dbReference type="InterPro" id="IPR036286">
    <property type="entry name" value="LexA/Signal_pep-like_sf"/>
</dbReference>
<dbReference type="GO" id="GO:0006508">
    <property type="term" value="P:proteolysis"/>
    <property type="evidence" value="ECO:0007669"/>
    <property type="project" value="UniProtKB-KW"/>
</dbReference>
<evidence type="ECO:0000256" key="3">
    <source>
        <dbReference type="ARBA" id="ARBA00023015"/>
    </source>
</evidence>
<accession>A0A9X4E0I6</accession>
<dbReference type="Gene3D" id="2.10.109.10">
    <property type="entry name" value="Umud Fragment, subunit A"/>
    <property type="match status" value="1"/>
</dbReference>
<reference evidence="7" key="1">
    <citation type="submission" date="2022-10" db="EMBL/GenBank/DDBJ databases">
        <authorList>
            <person name="Boutroux M."/>
        </authorList>
    </citation>
    <scope>NUCLEOTIDE SEQUENCE</scope>
    <source>
        <strain evidence="7">51.81</strain>
    </source>
</reference>
<proteinExistence type="predicted"/>
<evidence type="ECO:0000256" key="2">
    <source>
        <dbReference type="ARBA" id="ARBA00022801"/>
    </source>
</evidence>
<dbReference type="Proteomes" id="UP001149607">
    <property type="component" value="Chromosome"/>
</dbReference>
<dbReference type="GO" id="GO:0004252">
    <property type="term" value="F:serine-type endopeptidase activity"/>
    <property type="evidence" value="ECO:0007669"/>
    <property type="project" value="InterPro"/>
</dbReference>
<dbReference type="SUPFAM" id="SSF51306">
    <property type="entry name" value="LexA/Signal peptidase"/>
    <property type="match status" value="1"/>
</dbReference>
<dbReference type="EMBL" id="CP146598">
    <property type="protein sequence ID" value="WWY03151.1"/>
    <property type="molecule type" value="Genomic_DNA"/>
</dbReference>
<dbReference type="InterPro" id="IPR019756">
    <property type="entry name" value="Pept_S26A_signal_pept_1_Ser-AS"/>
</dbReference>
<dbReference type="InterPro" id="IPR007929">
    <property type="entry name" value="DUF723"/>
</dbReference>
<keyword evidence="2" id="KW-0378">Hydrolase</keyword>
<dbReference type="EMBL" id="JAPQFL010000001">
    <property type="protein sequence ID" value="MDD9326729.1"/>
    <property type="molecule type" value="Genomic_DNA"/>
</dbReference>
<evidence type="ECO:0000256" key="1">
    <source>
        <dbReference type="ARBA" id="ARBA00022670"/>
    </source>
</evidence>
<keyword evidence="1" id="KW-0645">Protease</keyword>
<reference evidence="8" key="2">
    <citation type="submission" date="2024-02" db="EMBL/GenBank/DDBJ databases">
        <title>Neisseria leonii sp. nov.</title>
        <authorList>
            <person name="Boutroux M."/>
            <person name="Favre-Rochex S."/>
            <person name="Gorgette O."/>
            <person name="Touak G."/>
            <person name="Muhle E."/>
            <person name="Chesneau O."/>
            <person name="Clermont D."/>
            <person name="Rahi P."/>
        </authorList>
    </citation>
    <scope>NUCLEOTIDE SEQUENCE</scope>
    <source>
        <strain evidence="8">51.81</strain>
    </source>
</reference>
<sequence length="253" mass="29162">MRKKTFEEAQREVAEKFGDRIRLVEYEAAAKPCKVYCGEHGEQEMSKYYVMIRSDYGCPVCGRRSGGEKISQKLSERHKILSRTAELAERLPEIRERIPDFDELIETSLVVNPLSPDVSDIQVRYYPDIEFVGGYGNDAEVWEEPEYIPFDRDVLRVKRIKSEHVICFEVRGDSMFPTLPEGARVAIDESAKTVVNGQIYALIYKGGRKVKRLHKLNPQMLTLKSDNPAYEDENVFAKDVTIIGKVFWYQVVL</sequence>
<dbReference type="InterPro" id="IPR015927">
    <property type="entry name" value="Peptidase_S24_S26A/B/C"/>
</dbReference>
<dbReference type="Pfam" id="PF05265">
    <property type="entry name" value="DUF723"/>
    <property type="match status" value="1"/>
</dbReference>
<organism evidence="7">
    <name type="scientific">Neisseria leonii</name>
    <dbReference type="NCBI Taxonomy" id="2995413"/>
    <lineage>
        <taxon>Bacteria</taxon>
        <taxon>Pseudomonadati</taxon>
        <taxon>Pseudomonadota</taxon>
        <taxon>Betaproteobacteria</taxon>
        <taxon>Neisseriales</taxon>
        <taxon>Neisseriaceae</taxon>
        <taxon>Neisseria</taxon>
    </lineage>
</organism>
<name>A0A9X4E0I6_9NEIS</name>
<dbReference type="RefSeq" id="WP_274584076.1">
    <property type="nucleotide sequence ID" value="NZ_CP146598.1"/>
</dbReference>
<dbReference type="AlphaFoldDB" id="A0A9X4E0I6"/>
<dbReference type="PANTHER" id="PTHR40661:SF2">
    <property type="entry name" value="HTH-TYPE TRANSCRIPTIONAL REGULATOR PRTR"/>
    <property type="match status" value="1"/>
</dbReference>
<keyword evidence="3" id="KW-0805">Transcription regulation</keyword>
<dbReference type="CDD" id="cd06529">
    <property type="entry name" value="S24_LexA-like"/>
    <property type="match status" value="1"/>
</dbReference>
<evidence type="ECO:0000313" key="7">
    <source>
        <dbReference type="EMBL" id="MDD9326729.1"/>
    </source>
</evidence>
<protein>
    <submittedName>
        <fullName evidence="7">DUF723 domain-containing protein</fullName>
    </submittedName>
    <submittedName>
        <fullName evidence="8">S24 family peptidase</fullName>
    </submittedName>
</protein>
<keyword evidence="5" id="KW-0804">Transcription</keyword>